<dbReference type="EMBL" id="GBXM01017188">
    <property type="protein sequence ID" value="JAH91389.1"/>
    <property type="molecule type" value="Transcribed_RNA"/>
</dbReference>
<protein>
    <submittedName>
        <fullName evidence="1">Uncharacterized protein</fullName>
    </submittedName>
</protein>
<organism evidence="1">
    <name type="scientific">Anguilla anguilla</name>
    <name type="common">European freshwater eel</name>
    <name type="synonym">Muraena anguilla</name>
    <dbReference type="NCBI Taxonomy" id="7936"/>
    <lineage>
        <taxon>Eukaryota</taxon>
        <taxon>Metazoa</taxon>
        <taxon>Chordata</taxon>
        <taxon>Craniata</taxon>
        <taxon>Vertebrata</taxon>
        <taxon>Euteleostomi</taxon>
        <taxon>Actinopterygii</taxon>
        <taxon>Neopterygii</taxon>
        <taxon>Teleostei</taxon>
        <taxon>Anguilliformes</taxon>
        <taxon>Anguillidae</taxon>
        <taxon>Anguilla</taxon>
    </lineage>
</organism>
<name>A0A0E9WLW8_ANGAN</name>
<dbReference type="AlphaFoldDB" id="A0A0E9WLW8"/>
<proteinExistence type="predicted"/>
<accession>A0A0E9WLW8</accession>
<sequence length="77" mass="8425">MLKLPVHPLNSVPLYLLSTFLPSLKLVRLWVSLLPSGQTPSWFALYSHTCALIPTVATRHLSAVYSSTSLLTSATCL</sequence>
<reference evidence="1" key="2">
    <citation type="journal article" date="2015" name="Fish Shellfish Immunol.">
        <title>Early steps in the European eel (Anguilla anguilla)-Vibrio vulnificus interaction in the gills: Role of the RtxA13 toxin.</title>
        <authorList>
            <person name="Callol A."/>
            <person name="Pajuelo D."/>
            <person name="Ebbesson L."/>
            <person name="Teles M."/>
            <person name="MacKenzie S."/>
            <person name="Amaro C."/>
        </authorList>
    </citation>
    <scope>NUCLEOTIDE SEQUENCE</scope>
</reference>
<evidence type="ECO:0000313" key="1">
    <source>
        <dbReference type="EMBL" id="JAH91389.1"/>
    </source>
</evidence>
<reference evidence="1" key="1">
    <citation type="submission" date="2014-11" db="EMBL/GenBank/DDBJ databases">
        <authorList>
            <person name="Amaro Gonzalez C."/>
        </authorList>
    </citation>
    <scope>NUCLEOTIDE SEQUENCE</scope>
</reference>